<evidence type="ECO:0000313" key="6">
    <source>
        <dbReference type="Proteomes" id="UP000218231"/>
    </source>
</evidence>
<feature type="region of interest" description="Disordered" evidence="4">
    <location>
        <begin position="368"/>
        <end position="395"/>
    </location>
</feature>
<keyword evidence="2" id="KW-0804">Transcription</keyword>
<protein>
    <submittedName>
        <fullName evidence="5">Uncharacterized protein</fullName>
    </submittedName>
</protein>
<feature type="compositionally biased region" description="Polar residues" evidence="4">
    <location>
        <begin position="144"/>
        <end position="155"/>
    </location>
</feature>
<dbReference type="EMBL" id="LIAE01006279">
    <property type="protein sequence ID" value="PAV91954.1"/>
    <property type="molecule type" value="Genomic_DNA"/>
</dbReference>
<dbReference type="GO" id="GO:0003712">
    <property type="term" value="F:transcription coregulator activity"/>
    <property type="evidence" value="ECO:0007669"/>
    <property type="project" value="TreeGrafter"/>
</dbReference>
<evidence type="ECO:0000256" key="3">
    <source>
        <dbReference type="ARBA" id="ARBA00023242"/>
    </source>
</evidence>
<gene>
    <name evidence="5" type="ORF">WR25_25196</name>
</gene>
<dbReference type="InterPro" id="IPR052435">
    <property type="entry name" value="YY1-Transcr_Regul"/>
</dbReference>
<keyword evidence="6" id="KW-1185">Reference proteome</keyword>
<keyword evidence="1" id="KW-0805">Transcription regulation</keyword>
<proteinExistence type="predicted"/>
<sequence length="1220" mass="139695">MGFPNEENEENNGNCENGSNEKQSSENRPTRSSKDELNDEGRIPEMADKDNPGPSTSKSDQNETETGASTSKNADEDREIVKMWRQMDEKLEHKAKSHNLSAINVKSILHHLIKNPQVLSVLMGIEEPSVAGIPTMKMTRSKAKSTNSDPQNTLNLKPPVLKPKTFLDLDFVEDEEDEDYRPENDDELEMSDPSDDEEGNITKDTENTIEEDEKESDGESDKLQVAEDPDFFDNFTGPSRSKNLNDAAAPEHRDDHLEVLDLNFQSEDNLFLSNVNEEYVDFLQGIQQNPLQDNFLDDDETNDPDFNILEEFLVFEEAERDPEELRKDKMTEIPRHEVEGLYMDLISEENLPNLPVIIPPEQIRALTPKKAQNVEEEERKPNSGKKSEIRSRTKAEKRLEMIKAMPPVDDSCSLIGDKDKPVKFRLQELDQLKEQLLAHVQLLTQFVILTTYSDQLQNVRNEAQMMINELDDHSMSGGHNSIFNIETLPEALVSCHDILSIIQIPNDRVNWLTVSHPNNYVNDGNPLYAPRPEAALVLSRSRAIRFPDLVPPCQPRIFVYPLNKFTNEENLLYAMGLMQFGHLPTHAGLYGIGYTSYALIQKNFLPIKTELQIKNHLRNAKNSTAVDKNPAMKILWQAATGVCQLVFQHEKRIQRLDTISEWPKQLQPIWFEHFKISFSPVTTHKMAINEPVVLDFGLSLTSVSTTAYSGKSSDQSDQKVECSPEPEVVIHEDPAPEPRERSSTDSPQSLIIDDREDQPNEPNGYIVDEKSNLPHTPRARSSLSETFYHFASPADTNHDMPIASRIQTPAKQLEKQFGQGARKKRALFRNEDLTTTVIPEEVSTSQDSGDSTTQFFPCVDALKTCSKLQQINERPSTSTSMNSDEGEIQIRRKLKRGRTEIEKLGENQMNDPKYRDVQMAQLARKAAADIKHRMFMHSDMYERMTAILAEEKPINEKLISLRQILNDLPEVYYLLSAFVDDHLVPEDVIDERKREAFKSAIQMICEIEAYFTGAQRYQRNPKAIFKMLAQLEDRLSSREIMKKFFEMLGNEKPLWKRIKRNFGGEVFDEEIKPHEFEIIDLRGKDDQQILEEAQFEVVEGLDEILGKDGNRSDHLQVDEEGQMLMKNASGNVVPISMKKREIVDQRSINKDKNQKISQPFTKDEDIFLLHEYNDADNSDESLDLSIFVDSIKEKLPKHSPESIQSRLKFLLDEYDKKMGY</sequence>
<feature type="region of interest" description="Disordered" evidence="4">
    <location>
        <begin position="172"/>
        <end position="250"/>
    </location>
</feature>
<feature type="compositionally biased region" description="Basic and acidic residues" evidence="4">
    <location>
        <begin position="23"/>
        <end position="51"/>
    </location>
</feature>
<evidence type="ECO:0000256" key="2">
    <source>
        <dbReference type="ARBA" id="ARBA00023163"/>
    </source>
</evidence>
<keyword evidence="3" id="KW-0539">Nucleus</keyword>
<feature type="region of interest" description="Disordered" evidence="4">
    <location>
        <begin position="1"/>
        <end position="81"/>
    </location>
</feature>
<dbReference type="STRING" id="2018661.A0A2A2M0C9"/>
<dbReference type="GO" id="GO:0005634">
    <property type="term" value="C:nucleus"/>
    <property type="evidence" value="ECO:0007669"/>
    <property type="project" value="TreeGrafter"/>
</dbReference>
<evidence type="ECO:0000256" key="1">
    <source>
        <dbReference type="ARBA" id="ARBA00023015"/>
    </source>
</evidence>
<feature type="compositionally biased region" description="Acidic residues" evidence="4">
    <location>
        <begin position="207"/>
        <end position="216"/>
    </location>
</feature>
<feature type="compositionally biased region" description="Acidic residues" evidence="4">
    <location>
        <begin position="172"/>
        <end position="199"/>
    </location>
</feature>
<accession>A0A2A2M0C9</accession>
<dbReference type="OrthoDB" id="6257037at2759"/>
<comment type="caution">
    <text evidence="5">The sequence shown here is derived from an EMBL/GenBank/DDBJ whole genome shotgun (WGS) entry which is preliminary data.</text>
</comment>
<feature type="compositionally biased region" description="Basic and acidic residues" evidence="4">
    <location>
        <begin position="377"/>
        <end position="395"/>
    </location>
</feature>
<dbReference type="PANTHER" id="PTHR16088">
    <property type="entry name" value="YY1 ASSOCIATED PROTEIN-RELATED"/>
    <property type="match status" value="1"/>
</dbReference>
<feature type="compositionally biased region" description="Polar residues" evidence="4">
    <location>
        <begin position="53"/>
        <end position="72"/>
    </location>
</feature>
<name>A0A2A2M0C9_9BILA</name>
<feature type="compositionally biased region" description="Low complexity" evidence="4">
    <location>
        <begin position="11"/>
        <end position="21"/>
    </location>
</feature>
<dbReference type="AlphaFoldDB" id="A0A2A2M0C9"/>
<evidence type="ECO:0000256" key="4">
    <source>
        <dbReference type="SAM" id="MobiDB-lite"/>
    </source>
</evidence>
<feature type="compositionally biased region" description="Basic and acidic residues" evidence="4">
    <location>
        <begin position="714"/>
        <end position="743"/>
    </location>
</feature>
<feature type="compositionally biased region" description="Acidic residues" evidence="4">
    <location>
        <begin position="1"/>
        <end position="10"/>
    </location>
</feature>
<evidence type="ECO:0000313" key="5">
    <source>
        <dbReference type="EMBL" id="PAV91954.1"/>
    </source>
</evidence>
<dbReference type="PANTHER" id="PTHR16088:SF3">
    <property type="entry name" value="GON-4-LIKE PROTEIN"/>
    <property type="match status" value="1"/>
</dbReference>
<organism evidence="5 6">
    <name type="scientific">Diploscapter pachys</name>
    <dbReference type="NCBI Taxonomy" id="2018661"/>
    <lineage>
        <taxon>Eukaryota</taxon>
        <taxon>Metazoa</taxon>
        <taxon>Ecdysozoa</taxon>
        <taxon>Nematoda</taxon>
        <taxon>Chromadorea</taxon>
        <taxon>Rhabditida</taxon>
        <taxon>Rhabditina</taxon>
        <taxon>Rhabditomorpha</taxon>
        <taxon>Rhabditoidea</taxon>
        <taxon>Rhabditidae</taxon>
        <taxon>Diploscapter</taxon>
    </lineage>
</organism>
<feature type="region of interest" description="Disordered" evidence="4">
    <location>
        <begin position="707"/>
        <end position="779"/>
    </location>
</feature>
<reference evidence="5 6" key="1">
    <citation type="journal article" date="2017" name="Curr. Biol.">
        <title>Genome architecture and evolution of a unichromosomal asexual nematode.</title>
        <authorList>
            <person name="Fradin H."/>
            <person name="Zegar C."/>
            <person name="Gutwein M."/>
            <person name="Lucas J."/>
            <person name="Kovtun M."/>
            <person name="Corcoran D."/>
            <person name="Baugh L.R."/>
            <person name="Kiontke K."/>
            <person name="Gunsalus K."/>
            <person name="Fitch D.H."/>
            <person name="Piano F."/>
        </authorList>
    </citation>
    <scope>NUCLEOTIDE SEQUENCE [LARGE SCALE GENOMIC DNA]</scope>
    <source>
        <strain evidence="5">PF1309</strain>
    </source>
</reference>
<dbReference type="Proteomes" id="UP000218231">
    <property type="component" value="Unassembled WGS sequence"/>
</dbReference>
<dbReference type="GO" id="GO:0006355">
    <property type="term" value="P:regulation of DNA-templated transcription"/>
    <property type="evidence" value="ECO:0007669"/>
    <property type="project" value="TreeGrafter"/>
</dbReference>
<feature type="region of interest" description="Disordered" evidence="4">
    <location>
        <begin position="140"/>
        <end position="160"/>
    </location>
</feature>